<proteinExistence type="predicted"/>
<accession>A0A4R3HUX9</accession>
<dbReference type="EMBL" id="SLZQ01000007">
    <property type="protein sequence ID" value="TCS36303.1"/>
    <property type="molecule type" value="Genomic_DNA"/>
</dbReference>
<gene>
    <name evidence="1" type="ORF">EDC30_107120</name>
</gene>
<comment type="caution">
    <text evidence="1">The sequence shown here is derived from an EMBL/GenBank/DDBJ whole genome shotgun (WGS) entry which is preliminary data.</text>
</comment>
<reference evidence="1 2" key="1">
    <citation type="submission" date="2019-03" db="EMBL/GenBank/DDBJ databases">
        <title>Genomic Encyclopedia of Type Strains, Phase IV (KMG-IV): sequencing the most valuable type-strain genomes for metagenomic binning, comparative biology and taxonomic classification.</title>
        <authorList>
            <person name="Goeker M."/>
        </authorList>
    </citation>
    <scope>NUCLEOTIDE SEQUENCE [LARGE SCALE GENOMIC DNA]</scope>
    <source>
        <strain evidence="1 2">DSM 7445</strain>
    </source>
</reference>
<evidence type="ECO:0000313" key="1">
    <source>
        <dbReference type="EMBL" id="TCS36303.1"/>
    </source>
</evidence>
<dbReference type="OrthoDB" id="9910335at2"/>
<organism evidence="1 2">
    <name type="scientific">Paucimonas lemoignei</name>
    <name type="common">Pseudomonas lemoignei</name>
    <dbReference type="NCBI Taxonomy" id="29443"/>
    <lineage>
        <taxon>Bacteria</taxon>
        <taxon>Pseudomonadati</taxon>
        <taxon>Pseudomonadota</taxon>
        <taxon>Betaproteobacteria</taxon>
        <taxon>Burkholderiales</taxon>
        <taxon>Burkholderiaceae</taxon>
        <taxon>Paucimonas</taxon>
    </lineage>
</organism>
<sequence>MKNECQYFSDCDEWSNLEREFANRVVQAIGMSRWHDLLTVQRLHGKDAFLREIGQIWPDGTPPGG</sequence>
<dbReference type="RefSeq" id="WP_132259130.1">
    <property type="nucleotide sequence ID" value="NZ_SLZQ01000007.1"/>
</dbReference>
<protein>
    <submittedName>
        <fullName evidence="1">Uncharacterized protein</fullName>
    </submittedName>
</protein>
<dbReference type="AlphaFoldDB" id="A0A4R3HUX9"/>
<dbReference type="Proteomes" id="UP000295382">
    <property type="component" value="Unassembled WGS sequence"/>
</dbReference>
<keyword evidence="2" id="KW-1185">Reference proteome</keyword>
<evidence type="ECO:0000313" key="2">
    <source>
        <dbReference type="Proteomes" id="UP000295382"/>
    </source>
</evidence>
<name>A0A4R3HUX9_PAULE</name>